<organism evidence="2 3">
    <name type="scientific">Haloarcula mannanilytica</name>
    <dbReference type="NCBI Taxonomy" id="2509225"/>
    <lineage>
        <taxon>Archaea</taxon>
        <taxon>Methanobacteriati</taxon>
        <taxon>Methanobacteriota</taxon>
        <taxon>Stenosarchaea group</taxon>
        <taxon>Halobacteria</taxon>
        <taxon>Halobacteriales</taxon>
        <taxon>Haloarculaceae</taxon>
        <taxon>Haloarcula</taxon>
    </lineage>
</organism>
<evidence type="ECO:0000313" key="2">
    <source>
        <dbReference type="EMBL" id="GCF13400.1"/>
    </source>
</evidence>
<evidence type="ECO:0000256" key="1">
    <source>
        <dbReference type="SAM" id="MobiDB-lite"/>
    </source>
</evidence>
<reference evidence="2 3" key="1">
    <citation type="submission" date="2019-02" db="EMBL/GenBank/DDBJ databases">
        <title>Haloarcula mannanilyticum sp. nov., a mannan degrading haloarchaeon isolated from commercial salt.</title>
        <authorList>
            <person name="Enomoto S."/>
            <person name="Shimane Y."/>
            <person name="Kamekura M."/>
            <person name="Ito T."/>
            <person name="Moriya O."/>
            <person name="Ihara K."/>
            <person name="Takahashi-Ando N."/>
            <person name="Fukushima Y."/>
            <person name="Yoshida Y."/>
            <person name="Usama R."/>
            <person name="Takai K."/>
            <person name="Minegishi H."/>
        </authorList>
    </citation>
    <scope>NUCLEOTIDE SEQUENCE [LARGE SCALE GENOMIC DNA]</scope>
    <source>
        <strain evidence="2 3">MD130-1</strain>
    </source>
</reference>
<gene>
    <name evidence="2" type="ORF">Harman_13350</name>
</gene>
<accession>A0A4C2EJ59</accession>
<sequence>MGGRINERITMTRPLLLTVGTLALAPALLTVVAAAVPVADDGDTGPGRDVNEMVPGAGR</sequence>
<feature type="region of interest" description="Disordered" evidence="1">
    <location>
        <begin position="39"/>
        <end position="59"/>
    </location>
</feature>
<dbReference type="AlphaFoldDB" id="A0A4C2EJ59"/>
<dbReference type="Proteomes" id="UP000304382">
    <property type="component" value="Unassembled WGS sequence"/>
</dbReference>
<comment type="caution">
    <text evidence="2">The sequence shown here is derived from an EMBL/GenBank/DDBJ whole genome shotgun (WGS) entry which is preliminary data.</text>
</comment>
<proteinExistence type="predicted"/>
<evidence type="ECO:0000313" key="3">
    <source>
        <dbReference type="Proteomes" id="UP000304382"/>
    </source>
</evidence>
<protein>
    <submittedName>
        <fullName evidence="2">Uncharacterized protein</fullName>
    </submittedName>
</protein>
<dbReference type="EMBL" id="BIXZ01000001">
    <property type="protein sequence ID" value="GCF13400.1"/>
    <property type="molecule type" value="Genomic_DNA"/>
</dbReference>
<name>A0A4C2EJ59_9EURY</name>
<keyword evidence="3" id="KW-1185">Reference proteome</keyword>